<reference evidence="1" key="1">
    <citation type="submission" date="2020-05" db="EMBL/GenBank/DDBJ databases">
        <authorList>
            <person name="Zhu T."/>
            <person name="Keshari N."/>
            <person name="Lu X."/>
        </authorList>
    </citation>
    <scope>NUCLEOTIDE SEQUENCE</scope>
    <source>
        <strain evidence="1">NK1-12</strain>
    </source>
</reference>
<dbReference type="AlphaFoldDB" id="A0AA97AFX5"/>
<organism evidence="1">
    <name type="scientific">Leptolyngbya sp. NK1-12</name>
    <dbReference type="NCBI Taxonomy" id="2547451"/>
    <lineage>
        <taxon>Bacteria</taxon>
        <taxon>Bacillati</taxon>
        <taxon>Cyanobacteriota</taxon>
        <taxon>Cyanophyceae</taxon>
        <taxon>Leptolyngbyales</taxon>
        <taxon>Leptolyngbyaceae</taxon>
        <taxon>Leptolyngbya group</taxon>
        <taxon>Leptolyngbya</taxon>
    </lineage>
</organism>
<dbReference type="InterPro" id="IPR002636">
    <property type="entry name" value="DUF29"/>
</dbReference>
<sequence length="154" mass="18346">MAQTMPDLSLYDQDFVAWCEATVAQLKAQQLAELDLEHLIEEIEGLAGRDRRELENRLVVLMAHLLKRIYVRKPHNYRGWENTIREQRRQLRSLLKQSPSLKNYLAEVFDQCWQDALIDVRANYPQVQFPDHWPFSRKVEALLSREFWQSLEGH</sequence>
<gene>
    <name evidence="1" type="ORF">HJG54_12855</name>
</gene>
<dbReference type="RefSeq" id="WP_316435371.1">
    <property type="nucleotide sequence ID" value="NZ_CP053586.1"/>
</dbReference>
<dbReference type="PANTHER" id="PTHR34235">
    <property type="entry name" value="SLR1203 PROTEIN-RELATED"/>
    <property type="match status" value="1"/>
</dbReference>
<dbReference type="Gene3D" id="1.20.1220.20">
    <property type="entry name" value="Uncharcterised protein PF01724"/>
    <property type="match status" value="1"/>
</dbReference>
<dbReference type="Pfam" id="PF01724">
    <property type="entry name" value="DUF29"/>
    <property type="match status" value="1"/>
</dbReference>
<proteinExistence type="predicted"/>
<accession>A0AA97AFX5</accession>
<evidence type="ECO:0000313" key="1">
    <source>
        <dbReference type="EMBL" id="WNZ23655.1"/>
    </source>
</evidence>
<protein>
    <submittedName>
        <fullName evidence="1">DUF29 domain-containing protein</fullName>
    </submittedName>
</protein>
<name>A0AA97AFX5_9CYAN</name>
<dbReference type="EMBL" id="CP053586">
    <property type="protein sequence ID" value="WNZ23655.1"/>
    <property type="molecule type" value="Genomic_DNA"/>
</dbReference>
<dbReference type="PANTHER" id="PTHR34235:SF4">
    <property type="entry name" value="SLR0291 PROTEIN"/>
    <property type="match status" value="1"/>
</dbReference>